<organism evidence="3 4">
    <name type="scientific">Jeotgalibaca dankookensis</name>
    <dbReference type="NCBI Taxonomy" id="708126"/>
    <lineage>
        <taxon>Bacteria</taxon>
        <taxon>Bacillati</taxon>
        <taxon>Bacillota</taxon>
        <taxon>Bacilli</taxon>
        <taxon>Lactobacillales</taxon>
        <taxon>Carnobacteriaceae</taxon>
        <taxon>Jeotgalibaca</taxon>
    </lineage>
</organism>
<dbReference type="PROSITE" id="PS50943">
    <property type="entry name" value="HTH_CROC1"/>
    <property type="match status" value="1"/>
</dbReference>
<dbReference type="SMART" id="SM00530">
    <property type="entry name" value="HTH_XRE"/>
    <property type="match status" value="1"/>
</dbReference>
<dbReference type="InterPro" id="IPR001387">
    <property type="entry name" value="Cro/C1-type_HTH"/>
</dbReference>
<evidence type="ECO:0000259" key="2">
    <source>
        <dbReference type="PROSITE" id="PS50943"/>
    </source>
</evidence>
<reference evidence="3 4" key="1">
    <citation type="journal article" date="2014" name="Int. J. Syst. Evol. Microbiol.">
        <title>Jeotgalibaca dankookensis gen. nov., sp. nov., a member of the family Carnobacteriaceae, isolated from seujeot (Korean traditional food).</title>
        <authorList>
            <person name="Lee D.G."/>
            <person name="Trujillo M.E."/>
            <person name="Kang H."/>
            <person name="Ahn T.Y."/>
        </authorList>
    </citation>
    <scope>NUCLEOTIDE SEQUENCE [LARGE SCALE GENOMIC DNA]</scope>
    <source>
        <strain evidence="3 4">EX-07</strain>
    </source>
</reference>
<evidence type="ECO:0000313" key="3">
    <source>
        <dbReference type="EMBL" id="AQS52548.1"/>
    </source>
</evidence>
<dbReference type="RefSeq" id="WP_217994402.1">
    <property type="nucleotide sequence ID" value="NZ_BBYN01000005.1"/>
</dbReference>
<dbReference type="InterPro" id="IPR010982">
    <property type="entry name" value="Lambda_DNA-bd_dom_sf"/>
</dbReference>
<dbReference type="PANTHER" id="PTHR46558">
    <property type="entry name" value="TRACRIPTIONAL REGULATORY PROTEIN-RELATED-RELATED"/>
    <property type="match status" value="1"/>
</dbReference>
<name>A0A1S6ILW5_9LACT</name>
<dbReference type="PANTHER" id="PTHR46558:SF11">
    <property type="entry name" value="HTH-TYPE TRANSCRIPTIONAL REGULATOR XRE"/>
    <property type="match status" value="1"/>
</dbReference>
<protein>
    <submittedName>
        <fullName evidence="3">HTH-type transcriptional regulator Xre</fullName>
    </submittedName>
</protein>
<dbReference type="CDD" id="cd00093">
    <property type="entry name" value="HTH_XRE"/>
    <property type="match status" value="1"/>
</dbReference>
<evidence type="ECO:0000313" key="4">
    <source>
        <dbReference type="Proteomes" id="UP000188993"/>
    </source>
</evidence>
<dbReference type="STRING" id="708126.BW727_100138"/>
<dbReference type="Proteomes" id="UP000188993">
    <property type="component" value="Chromosome"/>
</dbReference>
<proteinExistence type="predicted"/>
<dbReference type="Pfam" id="PF01381">
    <property type="entry name" value="HTH_3"/>
    <property type="match status" value="1"/>
</dbReference>
<dbReference type="Gene3D" id="1.10.260.40">
    <property type="entry name" value="lambda repressor-like DNA-binding domains"/>
    <property type="match status" value="1"/>
</dbReference>
<accession>A0A1S6ILW5</accession>
<keyword evidence="4" id="KW-1185">Reference proteome</keyword>
<dbReference type="KEGG" id="jda:BW727_100138"/>
<dbReference type="AlphaFoldDB" id="A0A1S6ILW5"/>
<dbReference type="EMBL" id="CP019728">
    <property type="protein sequence ID" value="AQS52548.1"/>
    <property type="molecule type" value="Genomic_DNA"/>
</dbReference>
<evidence type="ECO:0000256" key="1">
    <source>
        <dbReference type="ARBA" id="ARBA00023125"/>
    </source>
</evidence>
<dbReference type="SUPFAM" id="SSF47413">
    <property type="entry name" value="lambda repressor-like DNA-binding domains"/>
    <property type="match status" value="1"/>
</dbReference>
<keyword evidence="1" id="KW-0238">DNA-binding</keyword>
<gene>
    <name evidence="3" type="primary">xre</name>
    <name evidence="3" type="ORF">BW727_100138</name>
</gene>
<dbReference type="GO" id="GO:0003677">
    <property type="term" value="F:DNA binding"/>
    <property type="evidence" value="ECO:0007669"/>
    <property type="project" value="UniProtKB-KW"/>
</dbReference>
<feature type="domain" description="HTH cro/C1-type" evidence="2">
    <location>
        <begin position="31"/>
        <end position="75"/>
    </location>
</feature>
<sequence>MEKLFNGYENPLAQTMRLIMDEHPHTGEKTTQKALSKAIGIRPQTISLYMDGKTQPTAENLFRIAEYFDVSTDYLLTGVSSENKELHKQLGLSEGAVNLIKRAHKDDQVGSASPVIPMLDELLSSVDFFQFLEDLSLKIEQLKKLAQLSPDELEKMMPGLNVKGYWEWDLNNYVQEFIKKELEKQGLHLSDK</sequence>